<dbReference type="Proteomes" id="UP000660262">
    <property type="component" value="Unassembled WGS sequence"/>
</dbReference>
<name>A0A830HF34_9CHLO</name>
<proteinExistence type="predicted"/>
<dbReference type="AlphaFoldDB" id="A0A830HF34"/>
<dbReference type="EMBL" id="BNJQ01000006">
    <property type="protein sequence ID" value="GHP03707.1"/>
    <property type="molecule type" value="Genomic_DNA"/>
</dbReference>
<evidence type="ECO:0000313" key="1">
    <source>
        <dbReference type="EMBL" id="GHP03707.1"/>
    </source>
</evidence>
<protein>
    <submittedName>
        <fullName evidence="1">Uncharacterized protein</fullName>
    </submittedName>
</protein>
<comment type="caution">
    <text evidence="1">The sequence shown here is derived from an EMBL/GenBank/DDBJ whole genome shotgun (WGS) entry which is preliminary data.</text>
</comment>
<keyword evidence="2" id="KW-1185">Reference proteome</keyword>
<evidence type="ECO:0000313" key="2">
    <source>
        <dbReference type="Proteomes" id="UP000660262"/>
    </source>
</evidence>
<organism evidence="1 2">
    <name type="scientific">Pycnococcus provasolii</name>
    <dbReference type="NCBI Taxonomy" id="41880"/>
    <lineage>
        <taxon>Eukaryota</taxon>
        <taxon>Viridiplantae</taxon>
        <taxon>Chlorophyta</taxon>
        <taxon>Pseudoscourfieldiophyceae</taxon>
        <taxon>Pseudoscourfieldiales</taxon>
        <taxon>Pycnococcaceae</taxon>
        <taxon>Pycnococcus</taxon>
    </lineage>
</organism>
<accession>A0A830HF34</accession>
<gene>
    <name evidence="1" type="ORF">PPROV_000246200</name>
</gene>
<reference evidence="1" key="1">
    <citation type="submission" date="2020-10" db="EMBL/GenBank/DDBJ databases">
        <title>Unveiling of a novel bifunctional photoreceptor, Dualchrome1, isolated from a cosmopolitan green alga.</title>
        <authorList>
            <person name="Suzuki S."/>
            <person name="Kawachi M."/>
        </authorList>
    </citation>
    <scope>NUCLEOTIDE SEQUENCE</scope>
    <source>
        <strain evidence="1">NIES 2893</strain>
    </source>
</reference>
<sequence length="603" mass="65552">MVDAEGAMRNVELGAWLANFEPRNVRVNRDTWATLAEAIGNQAVREQQPGSQKQKQTKQYAMLVALPGARCAYPVWLHTDDAEDDHVPTPHEAVQGGASLYAIEYDKLSDPLRSLRIRHPSRYEPLDREAADAGEASDGLPLAVCERWFRRRKLLLRLARRRAYFAAATRDEPMKVTRKVAEALQSLGFVETASMEQASVVVPPSHAKLLSETADEQLLWHSGLLGDILSNRERVHASLLAMASSESCASSARDAATKYSTDTFVLPAGNEDINGVIRETTCNKIRKSMADDSRGAWVRILPRSGSATKLRPAGKNDLNADCAGAAKAASAVWLRVLPSMRFGRQATSLRAYVLIASVTPLVAFVNFDGGHVFLADAGTESPEFQRAGLLGYEAHAHAAGFLRNGDQLMELGGDHLTSLTDTVSAVSVSHLSLEHLDMSEHVEEEFKPGMKAALAAHISAAAAAAAASSSSTTSALTPRAEILCADFVLTHDPTTRSGYAPKLVDISRHCAFSPYSEREPVMFRHAVTKDAVELALEVHGRLLRDASLSDLLDAHGRASRGRFELLHWDASFVRGGSLRRGKRLSGERRGEPDLEGACVTLRV</sequence>